<dbReference type="CDD" id="cd01086">
    <property type="entry name" value="MetAP1"/>
    <property type="match status" value="1"/>
</dbReference>
<dbReference type="Proteomes" id="UP000467840">
    <property type="component" value="Unassembled WGS sequence"/>
</dbReference>
<dbReference type="PROSITE" id="PS00680">
    <property type="entry name" value="MAP_1"/>
    <property type="match status" value="1"/>
</dbReference>
<keyword evidence="4 5" id="KW-0378">Hydrolase</keyword>
<evidence type="ECO:0000256" key="3">
    <source>
        <dbReference type="ARBA" id="ARBA00022723"/>
    </source>
</evidence>
<dbReference type="Pfam" id="PF00557">
    <property type="entry name" value="Peptidase_M24"/>
    <property type="match status" value="1"/>
</dbReference>
<feature type="binding site" evidence="5">
    <location>
        <position position="292"/>
    </location>
    <ligand>
        <name>a divalent metal cation</name>
        <dbReference type="ChEBI" id="CHEBI:60240"/>
        <label>2</label>
        <note>catalytic</note>
    </ligand>
</feature>
<dbReference type="GO" id="GO:0046872">
    <property type="term" value="F:metal ion binding"/>
    <property type="evidence" value="ECO:0007669"/>
    <property type="project" value="UniProtKB-UniRule"/>
</dbReference>
<dbReference type="HAMAP" id="MF_01974">
    <property type="entry name" value="MetAP_1"/>
    <property type="match status" value="1"/>
</dbReference>
<dbReference type="InterPro" id="IPR023213">
    <property type="entry name" value="CAT-like_dom_sf"/>
</dbReference>
<evidence type="ECO:0000256" key="5">
    <source>
        <dbReference type="HAMAP-Rule" id="MF_03174"/>
    </source>
</evidence>
<reference evidence="9 10" key="1">
    <citation type="journal article" date="2020" name="Mol. Plant">
        <title>The Chromosome-Based Rubber Tree Genome Provides New Insights into Spurge Genome Evolution and Rubber Biosynthesis.</title>
        <authorList>
            <person name="Liu J."/>
            <person name="Shi C."/>
            <person name="Shi C.C."/>
            <person name="Li W."/>
            <person name="Zhang Q.J."/>
            <person name="Zhang Y."/>
            <person name="Li K."/>
            <person name="Lu H.F."/>
            <person name="Shi C."/>
            <person name="Zhu S.T."/>
            <person name="Xiao Z.Y."/>
            <person name="Nan H."/>
            <person name="Yue Y."/>
            <person name="Zhu X.G."/>
            <person name="Wu Y."/>
            <person name="Hong X.N."/>
            <person name="Fan G.Y."/>
            <person name="Tong Y."/>
            <person name="Zhang D."/>
            <person name="Mao C.L."/>
            <person name="Liu Y.L."/>
            <person name="Hao S.J."/>
            <person name="Liu W.Q."/>
            <person name="Lv M.Q."/>
            <person name="Zhang H.B."/>
            <person name="Liu Y."/>
            <person name="Hu-Tang G.R."/>
            <person name="Wang J.P."/>
            <person name="Wang J.H."/>
            <person name="Sun Y.H."/>
            <person name="Ni S.B."/>
            <person name="Chen W.B."/>
            <person name="Zhang X.C."/>
            <person name="Jiao Y.N."/>
            <person name="Eichler E.E."/>
            <person name="Li G.H."/>
            <person name="Liu X."/>
            <person name="Gao L.Z."/>
        </authorList>
    </citation>
    <scope>NUCLEOTIDE SEQUENCE [LARGE SCALE GENOMIC DNA]</scope>
    <source>
        <strain evidence="10">cv. GT1</strain>
        <tissue evidence="9">Leaf</tissue>
    </source>
</reference>
<comment type="cofactor">
    <cofactor evidence="5">
        <name>Co(2+)</name>
        <dbReference type="ChEBI" id="CHEBI:48828"/>
    </cofactor>
    <cofactor evidence="5">
        <name>Zn(2+)</name>
        <dbReference type="ChEBI" id="CHEBI:29105"/>
    </cofactor>
    <cofactor evidence="5">
        <name>Mn(2+)</name>
        <dbReference type="ChEBI" id="CHEBI:29035"/>
    </cofactor>
    <cofactor evidence="5">
        <name>Fe(2+)</name>
        <dbReference type="ChEBI" id="CHEBI:29033"/>
    </cofactor>
    <text evidence="5">Binds 2 divalent metal cations per subunit. Has a high-affinity and a low affinity metal-binding site. The true nature of the physiological cofactor is under debate. The enzyme is active with cobalt, zinc, manganese or divalent iron ions. Most likely, methionine aminopeptidases function as mononuclear Fe(2+)-metalloproteases under physiological conditions, and the catalytically relevant metal-binding site has been assigned to the histidine-containing high-affinity site.</text>
</comment>
<evidence type="ECO:0000313" key="9">
    <source>
        <dbReference type="EMBL" id="KAF2282086.1"/>
    </source>
</evidence>
<comment type="catalytic activity">
    <reaction evidence="5 6">
        <text>Release of N-terminal amino acids, preferentially methionine, from peptides and arylamides.</text>
        <dbReference type="EC" id="3.4.11.18"/>
    </reaction>
</comment>
<keyword evidence="10" id="KW-1185">Reference proteome</keyword>
<feature type="domain" description="Peptidase M24" evidence="8">
    <location>
        <begin position="69"/>
        <end position="299"/>
    </location>
</feature>
<feature type="binding site" evidence="5">
    <location>
        <position position="227"/>
    </location>
    <ligand>
        <name>a divalent metal cation</name>
        <dbReference type="ChEBI" id="CHEBI:60240"/>
        <label>2</label>
        <note>catalytic</note>
    </ligand>
</feature>
<evidence type="ECO:0000256" key="1">
    <source>
        <dbReference type="ARBA" id="ARBA00022438"/>
    </source>
</evidence>
<dbReference type="InterPro" id="IPR002467">
    <property type="entry name" value="Pept_M24A_MAP1"/>
</dbReference>
<evidence type="ECO:0000256" key="6">
    <source>
        <dbReference type="RuleBase" id="RU003653"/>
    </source>
</evidence>
<feature type="binding site" evidence="5">
    <location>
        <position position="292"/>
    </location>
    <ligand>
        <name>a divalent metal cation</name>
        <dbReference type="ChEBI" id="CHEBI:60240"/>
        <label>1</label>
    </ligand>
</feature>
<protein>
    <recommendedName>
        <fullName evidence="6">Methionine aminopeptidase</fullName>
        <ecNumber evidence="6">3.4.11.18</ecNumber>
    </recommendedName>
</protein>
<name>A0A6A6K1Y9_HEVBR</name>
<dbReference type="PANTHER" id="PTHR43330:SF11">
    <property type="entry name" value="PEPTIDASE M24 DOMAIN-CONTAINING PROTEIN"/>
    <property type="match status" value="1"/>
</dbReference>
<proteinExistence type="inferred from homology"/>
<dbReference type="InterPro" id="IPR000994">
    <property type="entry name" value="Pept_M24"/>
</dbReference>
<keyword evidence="3 5" id="KW-0479">Metal-binding</keyword>
<comment type="similarity">
    <text evidence="5">Belongs to the peptidase M24A family. Methionine aminopeptidase type 1 subfamily.</text>
</comment>
<dbReference type="Gene3D" id="3.30.559.10">
    <property type="entry name" value="Chloramphenicol acetyltransferase-like domain"/>
    <property type="match status" value="1"/>
</dbReference>
<dbReference type="InterPro" id="IPR036005">
    <property type="entry name" value="Creatinase/aminopeptidase-like"/>
</dbReference>
<dbReference type="EMBL" id="JAAGAX010000511">
    <property type="protein sequence ID" value="KAF2282086.1"/>
    <property type="molecule type" value="Genomic_DNA"/>
</dbReference>
<feature type="domain" description="2-oxoacid dehydrogenase acyltransferase catalytic" evidence="7">
    <location>
        <begin position="1"/>
        <end position="54"/>
    </location>
</feature>
<keyword evidence="2 5" id="KW-0645">Protease</keyword>
<accession>A0A6A6K1Y9</accession>
<dbReference type="EC" id="3.4.11.18" evidence="6"/>
<evidence type="ECO:0000259" key="8">
    <source>
        <dbReference type="Pfam" id="PF00557"/>
    </source>
</evidence>
<comment type="function">
    <text evidence="6">Cotranslationally removes the N-terminal methionine from nascent proteins. The N-terminal methionine is often cleaved when the second residue in the primary sequence is small and uncharged (Met-Ala-, Cys, Gly, Pro, Ser, Thr, or Val).</text>
</comment>
<organism evidence="9 10">
    <name type="scientific">Hevea brasiliensis</name>
    <name type="common">Para rubber tree</name>
    <name type="synonym">Siphonia brasiliensis</name>
    <dbReference type="NCBI Taxonomy" id="3981"/>
    <lineage>
        <taxon>Eukaryota</taxon>
        <taxon>Viridiplantae</taxon>
        <taxon>Streptophyta</taxon>
        <taxon>Embryophyta</taxon>
        <taxon>Tracheophyta</taxon>
        <taxon>Spermatophyta</taxon>
        <taxon>Magnoliopsida</taxon>
        <taxon>eudicotyledons</taxon>
        <taxon>Gunneridae</taxon>
        <taxon>Pentapetalae</taxon>
        <taxon>rosids</taxon>
        <taxon>fabids</taxon>
        <taxon>Malpighiales</taxon>
        <taxon>Euphorbiaceae</taxon>
        <taxon>Crotonoideae</taxon>
        <taxon>Micrandreae</taxon>
        <taxon>Hevea</taxon>
    </lineage>
</organism>
<gene>
    <name evidence="9" type="ORF">GH714_042910</name>
</gene>
<dbReference type="PRINTS" id="PR00599">
    <property type="entry name" value="MAPEPTIDASE"/>
</dbReference>
<sequence>MSGATFTITNGGVYGSLLSTPIINPPQSGILGMHAIQERPVVVGGNIEIRPMMYGLDRGITIHSEKDFEGMRKAGRLAAEVLDFITPHVKPGVSTNTLNDLCHSFITGAGAVPAPLGYRGYPKSICTSKNCVVCHGIPDDVALKDGDILNIDVTVILDGWHGDTSRMYWVGENTAIKAKRLCEAAYEAMWAAIEHVKPGQKLNKLGMVIEETIDKYGYSIVRDYCGHGIGKVFHAPPNVVHYYDEEDDTVMQEGMFFTVEPMINAGKHHTLVSRKDGWTVMTRDFSLSAQFEHSLGVTKDGVEVFTMSPKNWGFPPYQ</sequence>
<feature type="binding site" evidence="5">
    <location>
        <position position="163"/>
    </location>
    <ligand>
        <name>a divalent metal cation</name>
        <dbReference type="ChEBI" id="CHEBI:60240"/>
        <label>1</label>
    </ligand>
</feature>
<dbReference type="SUPFAM" id="SSF55920">
    <property type="entry name" value="Creatinase/aminopeptidase"/>
    <property type="match status" value="1"/>
</dbReference>
<comment type="caution">
    <text evidence="9">The sequence shown here is derived from an EMBL/GenBank/DDBJ whole genome shotgun (WGS) entry which is preliminary data.</text>
</comment>
<dbReference type="GO" id="GO:0004239">
    <property type="term" value="F:initiator methionyl aminopeptidase activity"/>
    <property type="evidence" value="ECO:0007669"/>
    <property type="project" value="UniProtKB-UniRule"/>
</dbReference>
<feature type="binding site" evidence="5">
    <location>
        <position position="260"/>
    </location>
    <ligand>
        <name>a divalent metal cation</name>
        <dbReference type="ChEBI" id="CHEBI:60240"/>
        <label>2</label>
        <note>catalytic</note>
    </ligand>
</feature>
<evidence type="ECO:0000259" key="7">
    <source>
        <dbReference type="Pfam" id="PF00198"/>
    </source>
</evidence>
<dbReference type="Gene3D" id="3.90.230.10">
    <property type="entry name" value="Creatinase/methionine aminopeptidase superfamily"/>
    <property type="match status" value="1"/>
</dbReference>
<keyword evidence="1 5" id="KW-0031">Aminopeptidase</keyword>
<dbReference type="PANTHER" id="PTHR43330">
    <property type="entry name" value="METHIONINE AMINOPEPTIDASE"/>
    <property type="match status" value="1"/>
</dbReference>
<dbReference type="GO" id="GO:0016746">
    <property type="term" value="F:acyltransferase activity"/>
    <property type="evidence" value="ECO:0007669"/>
    <property type="project" value="InterPro"/>
</dbReference>
<dbReference type="GO" id="GO:0070006">
    <property type="term" value="F:metalloaminopeptidase activity"/>
    <property type="evidence" value="ECO:0007669"/>
    <property type="project" value="UniProtKB-UniRule"/>
</dbReference>
<dbReference type="Pfam" id="PF00198">
    <property type="entry name" value="2-oxoacid_dh"/>
    <property type="match status" value="1"/>
</dbReference>
<dbReference type="InterPro" id="IPR001078">
    <property type="entry name" value="2-oxoacid_DH_actylTfrase"/>
</dbReference>
<evidence type="ECO:0000313" key="10">
    <source>
        <dbReference type="Proteomes" id="UP000467840"/>
    </source>
</evidence>
<dbReference type="GO" id="GO:0006508">
    <property type="term" value="P:proteolysis"/>
    <property type="evidence" value="ECO:0007669"/>
    <property type="project" value="UniProtKB-KW"/>
</dbReference>
<dbReference type="InterPro" id="IPR001714">
    <property type="entry name" value="Pept_M24_MAP"/>
</dbReference>
<dbReference type="AlphaFoldDB" id="A0A6A6K1Y9"/>
<dbReference type="NCBIfam" id="TIGR00500">
    <property type="entry name" value="met_pdase_I"/>
    <property type="match status" value="1"/>
</dbReference>
<evidence type="ECO:0000256" key="4">
    <source>
        <dbReference type="ARBA" id="ARBA00022801"/>
    </source>
</evidence>
<feature type="binding site" evidence="5">
    <location>
        <position position="163"/>
    </location>
    <ligand>
        <name>a divalent metal cation</name>
        <dbReference type="ChEBI" id="CHEBI:60240"/>
        <label>2</label>
        <note>catalytic</note>
    </ligand>
</feature>
<feature type="binding site" evidence="5">
    <location>
        <position position="234"/>
    </location>
    <ligand>
        <name>substrate</name>
    </ligand>
</feature>
<evidence type="ECO:0000256" key="2">
    <source>
        <dbReference type="ARBA" id="ARBA00022670"/>
    </source>
</evidence>
<feature type="binding site" evidence="5">
    <location>
        <position position="135"/>
    </location>
    <ligand>
        <name>substrate</name>
    </ligand>
</feature>
<feature type="binding site" evidence="5">
    <location>
        <position position="152"/>
    </location>
    <ligand>
        <name>a divalent metal cation</name>
        <dbReference type="ChEBI" id="CHEBI:60240"/>
        <label>1</label>
    </ligand>
</feature>